<dbReference type="SUPFAM" id="SSF53756">
    <property type="entry name" value="UDP-Glycosyltransferase/glycogen phosphorylase"/>
    <property type="match status" value="1"/>
</dbReference>
<dbReference type="Gene3D" id="3.40.50.12580">
    <property type="match status" value="1"/>
</dbReference>
<accession>A0A160T7E1</accession>
<keyword evidence="2" id="KW-1185">Reference proteome</keyword>
<dbReference type="KEGG" id="pbf:CFX0092_A3360"/>
<gene>
    <name evidence="1" type="ORF">CFX0092_A3360</name>
</gene>
<dbReference type="EMBL" id="LN890655">
    <property type="protein sequence ID" value="CUS05238.2"/>
    <property type="molecule type" value="Genomic_DNA"/>
</dbReference>
<dbReference type="AlphaFoldDB" id="A0A160T7E1"/>
<proteinExistence type="predicted"/>
<evidence type="ECO:0000313" key="1">
    <source>
        <dbReference type="EMBL" id="CUS05238.2"/>
    </source>
</evidence>
<dbReference type="RefSeq" id="WP_095044477.1">
    <property type="nucleotide sequence ID" value="NZ_LN890655.1"/>
</dbReference>
<organism evidence="1 2">
    <name type="scientific">Candidatus Promineifilum breve</name>
    <dbReference type="NCBI Taxonomy" id="1806508"/>
    <lineage>
        <taxon>Bacteria</taxon>
        <taxon>Bacillati</taxon>
        <taxon>Chloroflexota</taxon>
        <taxon>Ardenticatenia</taxon>
        <taxon>Candidatus Promineifilales</taxon>
        <taxon>Candidatus Promineifilaceae</taxon>
        <taxon>Candidatus Promineifilum</taxon>
    </lineage>
</organism>
<sequence>MARKKILFIGGSLNMTRMIHAVGRHLQDEFDCWFSPFYSDGLYNILASHSNMLDFTVLGGNFRRQTDAYLHLHNLPIDYRGDAREYDLYVATTDLYVPKNLRNRPFILIQEGMTDPEGFMYHLVRRFKLPRYLASTSTNGLSNQYRFFCVASEGYRDFFIRKGMRPEKLVVTGIPNYDNCAAYLENNFPLRDYVLIATSDARETYKRDNRRKFLRQAVALADGRPMIFKLHPNEKFERAIREIREVVGDGPPIYTDGNIDHMIANCQALICQYSTVVYAGIALGKEVHSYFDLNMLHELAPMQNGGVSGHNIARVCRHILLGEPVEWEEFLTYAPA</sequence>
<dbReference type="InterPro" id="IPR043148">
    <property type="entry name" value="TagF_C"/>
</dbReference>
<evidence type="ECO:0000313" key="2">
    <source>
        <dbReference type="Proteomes" id="UP000215027"/>
    </source>
</evidence>
<reference evidence="1" key="1">
    <citation type="submission" date="2016-01" db="EMBL/GenBank/DDBJ databases">
        <authorList>
            <person name="Mcilroy J.S."/>
            <person name="Karst M S."/>
            <person name="Albertsen M."/>
        </authorList>
    </citation>
    <scope>NUCLEOTIDE SEQUENCE</scope>
    <source>
        <strain evidence="1">Cfx-K</strain>
    </source>
</reference>
<dbReference type="OrthoDB" id="166868at2"/>
<name>A0A160T7E1_9CHLR</name>
<protein>
    <submittedName>
        <fullName evidence="1">Uncharacterized protein</fullName>
    </submittedName>
</protein>
<dbReference type="Proteomes" id="UP000215027">
    <property type="component" value="Chromosome I"/>
</dbReference>